<reference evidence="3" key="2">
    <citation type="journal article" date="2021" name="PeerJ">
        <title>Extensive microbial diversity within the chicken gut microbiome revealed by metagenomics and culture.</title>
        <authorList>
            <person name="Gilroy R."/>
            <person name="Ravi A."/>
            <person name="Getino M."/>
            <person name="Pursley I."/>
            <person name="Horton D.L."/>
            <person name="Alikhan N.F."/>
            <person name="Baker D."/>
            <person name="Gharbi K."/>
            <person name="Hall N."/>
            <person name="Watson M."/>
            <person name="Adriaenssens E.M."/>
            <person name="Foster-Nyarko E."/>
            <person name="Jarju S."/>
            <person name="Secka A."/>
            <person name="Antonio M."/>
            <person name="Oren A."/>
            <person name="Chaudhuri R.R."/>
            <person name="La Ragione R."/>
            <person name="Hildebrand F."/>
            <person name="Pallen M.J."/>
        </authorList>
    </citation>
    <scope>NUCLEOTIDE SEQUENCE</scope>
    <source>
        <strain evidence="3">15467</strain>
    </source>
</reference>
<sequence>MSVKKSLYIFFSIAAVSLFFVDSLKALPEDGERESLRVLLDSMQTSAIAADSILMQDSLMLQDSLRLSDSLMVSDTVENLSSLEEPVFSTARDSIVEIYEDGKRMIYFYGDISVKYKNMEIKADYMAYDVNSRTVFAKGLPDSTGTIVGQPEMLDKGKSYKMENVYYNFDTEKSKIKNMITQEGDGYIHGRFLKKMPDNSINISKGKYTTCDYEHPHFYVQMSAAKLITGGDKGRTVFGPSHVVLEDVPLPLFIPFGFVPQMGGRSSGLLMPSYGEETARGFFLRGLGYYFVFGEHFDLAATADIYTRGSWGVQLNSRYNKRYKYSGNFALNYSKDITGERGSPDYFETSNFSVQWSHSMDSKARPGTSFRASLNFSSPSNSRYNSESIDEAIQNQISSSISYGKTWAGTPFSLSINGLHSQNSRDSSYAITLPNITFTVNRIYPFQRKERVGKEKWYESFAFNYNMTFQNKVNFKASELKEESIFSKMKNGMQHNFSINLPTFSLFKYIQFSPSVSYGMNWYFSDAEKYYDQQQQQVVTEYSDPFSTFGITQSFSAGISMSTRLYGMFNFGKKRRIEAVRHMVTPSISFNVQPEMGTAANGYRTLSYVDMNGIQHVDVYNKYEGQIYSPASRGKSAGMTFSIGNNLEAKVRDRKDTTGTGVKKIKLIDQLSIGGSYNFLADSMKLSNISVNMSTSVFGKLGISANATLDPYAINEYGTRINKFNIVQEGGFKLARLTNASISTSYQFSGEGKSRLGSDYDASSDKGAVQRSQNESYQRVYYHPITGEYIPGGWVYYMDPNVPWSLNLNYSYSYSRRYQYANEQLMTRHNHTMTLGVSAQMRLTPALNFNLNTGFDLTKMKMTTTQLSASYDLHCFIISVSWIPNGQWESWSFRIAAKASALSDLLQYKKNASFWDR</sequence>
<dbReference type="Proteomes" id="UP000823635">
    <property type="component" value="Unassembled WGS sequence"/>
</dbReference>
<dbReference type="PANTHER" id="PTHR30189">
    <property type="entry name" value="LPS-ASSEMBLY PROTEIN"/>
    <property type="match status" value="1"/>
</dbReference>
<dbReference type="AlphaFoldDB" id="A0A9D9GY02"/>
<gene>
    <name evidence="3" type="ORF">IAC68_00760</name>
</gene>
<dbReference type="EMBL" id="JADINB010000018">
    <property type="protein sequence ID" value="MBO8428452.1"/>
    <property type="molecule type" value="Genomic_DNA"/>
</dbReference>
<reference evidence="3" key="1">
    <citation type="submission" date="2020-10" db="EMBL/GenBank/DDBJ databases">
        <authorList>
            <person name="Gilroy R."/>
        </authorList>
    </citation>
    <scope>NUCLEOTIDE SEQUENCE</scope>
    <source>
        <strain evidence="3">15467</strain>
    </source>
</reference>
<evidence type="ECO:0000259" key="2">
    <source>
        <dbReference type="Pfam" id="PF19838"/>
    </source>
</evidence>
<organism evidence="3 4">
    <name type="scientific">Candidatus Egerieousia excrementavium</name>
    <dbReference type="NCBI Taxonomy" id="2840778"/>
    <lineage>
        <taxon>Bacteria</taxon>
        <taxon>Pseudomonadati</taxon>
        <taxon>Bacteroidota</taxon>
        <taxon>Bacteroidia</taxon>
        <taxon>Bacteroidales</taxon>
        <taxon>Candidatus Egerieousia</taxon>
    </lineage>
</organism>
<protein>
    <submittedName>
        <fullName evidence="3">LPS-assembly protein LptD</fullName>
    </submittedName>
</protein>
<accession>A0A9D9GY02</accession>
<dbReference type="InterPro" id="IPR050218">
    <property type="entry name" value="LptD"/>
</dbReference>
<feature type="domain" description="LPS-assembly protein LptD central" evidence="2">
    <location>
        <begin position="237"/>
        <end position="712"/>
    </location>
</feature>
<evidence type="ECO:0000313" key="3">
    <source>
        <dbReference type="EMBL" id="MBO8428452.1"/>
    </source>
</evidence>
<comment type="caution">
    <text evidence="3">The sequence shown here is derived from an EMBL/GenBank/DDBJ whole genome shotgun (WGS) entry which is preliminary data.</text>
</comment>
<dbReference type="GO" id="GO:0009279">
    <property type="term" value="C:cell outer membrane"/>
    <property type="evidence" value="ECO:0007669"/>
    <property type="project" value="TreeGrafter"/>
</dbReference>
<name>A0A9D9GY02_9BACT</name>
<dbReference type="InterPro" id="IPR045659">
    <property type="entry name" value="LptD_2"/>
</dbReference>
<evidence type="ECO:0000256" key="1">
    <source>
        <dbReference type="SAM" id="MobiDB-lite"/>
    </source>
</evidence>
<dbReference type="PANTHER" id="PTHR30189:SF1">
    <property type="entry name" value="LPS-ASSEMBLY PROTEIN LPTD"/>
    <property type="match status" value="1"/>
</dbReference>
<dbReference type="GO" id="GO:1990351">
    <property type="term" value="C:transporter complex"/>
    <property type="evidence" value="ECO:0007669"/>
    <property type="project" value="TreeGrafter"/>
</dbReference>
<feature type="region of interest" description="Disordered" evidence="1">
    <location>
        <begin position="748"/>
        <end position="771"/>
    </location>
</feature>
<proteinExistence type="predicted"/>
<dbReference type="Pfam" id="PF19838">
    <property type="entry name" value="LptD_2"/>
    <property type="match status" value="1"/>
</dbReference>
<evidence type="ECO:0000313" key="4">
    <source>
        <dbReference type="Proteomes" id="UP000823635"/>
    </source>
</evidence>